<evidence type="ECO:0000259" key="3">
    <source>
        <dbReference type="Pfam" id="PF01266"/>
    </source>
</evidence>
<dbReference type="PANTHER" id="PTHR13847:SF281">
    <property type="entry name" value="FAD DEPENDENT OXIDOREDUCTASE DOMAIN-CONTAINING PROTEIN"/>
    <property type="match status" value="1"/>
</dbReference>
<organism evidence="4 5">
    <name type="scientific">Aliiruegeria haliotis</name>
    <dbReference type="NCBI Taxonomy" id="1280846"/>
    <lineage>
        <taxon>Bacteria</taxon>
        <taxon>Pseudomonadati</taxon>
        <taxon>Pseudomonadota</taxon>
        <taxon>Alphaproteobacteria</taxon>
        <taxon>Rhodobacterales</taxon>
        <taxon>Roseobacteraceae</taxon>
        <taxon>Aliiruegeria</taxon>
    </lineage>
</organism>
<accession>A0A2T0RN40</accession>
<dbReference type="SUPFAM" id="SSF51905">
    <property type="entry name" value="FAD/NAD(P)-binding domain"/>
    <property type="match status" value="1"/>
</dbReference>
<dbReference type="GO" id="GO:0016491">
    <property type="term" value="F:oxidoreductase activity"/>
    <property type="evidence" value="ECO:0007669"/>
    <property type="project" value="UniProtKB-KW"/>
</dbReference>
<dbReference type="OrthoDB" id="311718at2"/>
<dbReference type="Proteomes" id="UP000239480">
    <property type="component" value="Unassembled WGS sequence"/>
</dbReference>
<dbReference type="PANTHER" id="PTHR13847">
    <property type="entry name" value="SARCOSINE DEHYDROGENASE-RELATED"/>
    <property type="match status" value="1"/>
</dbReference>
<dbReference type="GO" id="GO:0005737">
    <property type="term" value="C:cytoplasm"/>
    <property type="evidence" value="ECO:0007669"/>
    <property type="project" value="TreeGrafter"/>
</dbReference>
<feature type="domain" description="FAD dependent oxidoreductase" evidence="3">
    <location>
        <begin position="38"/>
        <end position="397"/>
    </location>
</feature>
<feature type="region of interest" description="Disordered" evidence="2">
    <location>
        <begin position="1"/>
        <end position="25"/>
    </location>
</feature>
<dbReference type="AlphaFoldDB" id="A0A2T0RN40"/>
<evidence type="ECO:0000256" key="2">
    <source>
        <dbReference type="SAM" id="MobiDB-lite"/>
    </source>
</evidence>
<evidence type="ECO:0000256" key="1">
    <source>
        <dbReference type="ARBA" id="ARBA00023002"/>
    </source>
</evidence>
<dbReference type="Pfam" id="PF01266">
    <property type="entry name" value="DAO"/>
    <property type="match status" value="1"/>
</dbReference>
<sequence length="442" mass="46814">MTRYTARRLPKQPGSAGWNRLLPPPPPARILDGDATADIAIIGAGFAGLSAARRLIQIDPGLKVAVLEAGRVGDGPAGRNSGFMIDLPHDLASESYAGTEDRDAEQTRLTRAAIAFAAAAADDYGLGRDAFDPCGKINAAATPAGDGHNRDYAAHLAKMGEDHRLLDAAEMAALTGTEYYSSGLFTPGTVMLQPAAYIRGLAAGLTPAIALHEDSPVTGILRDGEGWRLETSRASLRAQKVILANNGHAESFGFFARRLLHFFTYASMTEPLPDGALGGARRWGATPADPMGTTVRRIDGEGGGRIVIRSRFTCDPSMEVSNSAIAAAGRLHDRKFIERFPMLAETGIQYRWAGHLCLSWNGVPAHGEVATGVFSAICQNGLGTSKGTLAGMSAAEMALGEVSEITRAFAAMEAPKRLPPEPLATIGANATLRWKEWRAGRE</sequence>
<dbReference type="Gene3D" id="3.50.50.60">
    <property type="entry name" value="FAD/NAD(P)-binding domain"/>
    <property type="match status" value="1"/>
</dbReference>
<dbReference type="RefSeq" id="WP_106205640.1">
    <property type="nucleotide sequence ID" value="NZ_PVTD01000006.1"/>
</dbReference>
<protein>
    <submittedName>
        <fullName evidence="4">Glycine/D-amino acid oxidase-like deaminating enzyme</fullName>
    </submittedName>
</protein>
<dbReference type="Gene3D" id="3.30.9.10">
    <property type="entry name" value="D-Amino Acid Oxidase, subunit A, domain 2"/>
    <property type="match status" value="1"/>
</dbReference>
<proteinExistence type="predicted"/>
<comment type="caution">
    <text evidence="4">The sequence shown here is derived from an EMBL/GenBank/DDBJ whole genome shotgun (WGS) entry which is preliminary data.</text>
</comment>
<reference evidence="4 5" key="1">
    <citation type="submission" date="2018-03" db="EMBL/GenBank/DDBJ databases">
        <title>Genomic Encyclopedia of Archaeal and Bacterial Type Strains, Phase II (KMG-II): from individual species to whole genera.</title>
        <authorList>
            <person name="Goeker M."/>
        </authorList>
    </citation>
    <scope>NUCLEOTIDE SEQUENCE [LARGE SCALE GENOMIC DNA]</scope>
    <source>
        <strain evidence="4 5">DSM 29328</strain>
    </source>
</reference>
<dbReference type="EMBL" id="PVTD01000006">
    <property type="protein sequence ID" value="PRY22561.1"/>
    <property type="molecule type" value="Genomic_DNA"/>
</dbReference>
<dbReference type="InterPro" id="IPR006076">
    <property type="entry name" value="FAD-dep_OxRdtase"/>
</dbReference>
<feature type="compositionally biased region" description="Basic residues" evidence="2">
    <location>
        <begin position="1"/>
        <end position="10"/>
    </location>
</feature>
<evidence type="ECO:0000313" key="5">
    <source>
        <dbReference type="Proteomes" id="UP000239480"/>
    </source>
</evidence>
<keyword evidence="5" id="KW-1185">Reference proteome</keyword>
<name>A0A2T0RN40_9RHOB</name>
<gene>
    <name evidence="4" type="ORF">CLV78_106101</name>
</gene>
<dbReference type="InterPro" id="IPR036188">
    <property type="entry name" value="FAD/NAD-bd_sf"/>
</dbReference>
<evidence type="ECO:0000313" key="4">
    <source>
        <dbReference type="EMBL" id="PRY22561.1"/>
    </source>
</evidence>
<keyword evidence="1" id="KW-0560">Oxidoreductase</keyword>